<keyword evidence="2" id="KW-0808">Transferase</keyword>
<dbReference type="GO" id="GO:0016747">
    <property type="term" value="F:acyltransferase activity, transferring groups other than amino-acyl groups"/>
    <property type="evidence" value="ECO:0007669"/>
    <property type="project" value="InterPro"/>
</dbReference>
<dbReference type="InterPro" id="IPR000182">
    <property type="entry name" value="GNAT_dom"/>
</dbReference>
<evidence type="ECO:0000313" key="3">
    <source>
        <dbReference type="Proteomes" id="UP000595577"/>
    </source>
</evidence>
<dbReference type="Gene3D" id="3.40.630.30">
    <property type="match status" value="1"/>
</dbReference>
<dbReference type="RefSeq" id="WP_198481338.1">
    <property type="nucleotide sequence ID" value="NZ_CP066022.1"/>
</dbReference>
<dbReference type="PROSITE" id="PS51186">
    <property type="entry name" value="GNAT"/>
    <property type="match status" value="1"/>
</dbReference>
<protein>
    <submittedName>
        <fullName evidence="2">GNAT family N-acetyltransferase</fullName>
    </submittedName>
</protein>
<dbReference type="AlphaFoldDB" id="A0A7T4FQU9"/>
<dbReference type="CDD" id="cd04301">
    <property type="entry name" value="NAT_SF"/>
    <property type="match status" value="1"/>
</dbReference>
<dbReference type="PANTHER" id="PTHR43451">
    <property type="entry name" value="ACETYLTRANSFERASE (GNAT) FAMILY PROTEIN"/>
    <property type="match status" value="1"/>
</dbReference>
<proteinExistence type="predicted"/>
<dbReference type="InterPro" id="IPR016181">
    <property type="entry name" value="Acyl_CoA_acyltransferase"/>
</dbReference>
<sequence>MIEIRQLLNKEKDEALLFVKKVYIEAKDDSYTEQGIETFCNFIDNEKITKSFKVYGAFENNVLKGVIATDRRKRHISLFFVDKSSQGKGIGKKLMNIVIDNNENSYITVNSSRYGVPIYEKIGFAKIEEEKEQDGLKFTSMKLMLKDRLVEE</sequence>
<accession>A0A7T4FQU9</accession>
<dbReference type="Proteomes" id="UP000595577">
    <property type="component" value="Chromosome"/>
</dbReference>
<dbReference type="PANTHER" id="PTHR43451:SF1">
    <property type="entry name" value="ACETYLTRANSFERASE"/>
    <property type="match status" value="1"/>
</dbReference>
<organism evidence="2 3">
    <name type="scientific">Fusobacterium canifelinum</name>
    <dbReference type="NCBI Taxonomy" id="285729"/>
    <lineage>
        <taxon>Bacteria</taxon>
        <taxon>Fusobacteriati</taxon>
        <taxon>Fusobacteriota</taxon>
        <taxon>Fusobacteriia</taxon>
        <taxon>Fusobacteriales</taxon>
        <taxon>Fusobacteriaceae</taxon>
        <taxon>Fusobacterium</taxon>
    </lineage>
</organism>
<reference evidence="2 3" key="1">
    <citation type="submission" date="2020-12" db="EMBL/GenBank/DDBJ databases">
        <title>FDA dAtabase for Regulatory Grade micrObial Sequences (FDA-ARGOS): Supporting development and validation of Infectious Disease Dx tests.</title>
        <authorList>
            <person name="Sproer C."/>
            <person name="Gronow S."/>
            <person name="Severitt S."/>
            <person name="Schroder I."/>
            <person name="Tallon L."/>
            <person name="Sadzewicz L."/>
            <person name="Zhao X."/>
            <person name="Boylan J."/>
            <person name="Ott S."/>
            <person name="Bowen H."/>
            <person name="Vavikolanu K."/>
            <person name="Mehta A."/>
            <person name="Aluvathingal J."/>
            <person name="Nadendla S."/>
            <person name="Lowell S."/>
            <person name="Myers T."/>
            <person name="Yan Y."/>
            <person name="Sichtig H."/>
        </authorList>
    </citation>
    <scope>NUCLEOTIDE SEQUENCE [LARGE SCALE GENOMIC DNA]</scope>
    <source>
        <strain evidence="2 3">FDAARGOS_999</strain>
    </source>
</reference>
<evidence type="ECO:0000259" key="1">
    <source>
        <dbReference type="PROSITE" id="PS51186"/>
    </source>
</evidence>
<feature type="domain" description="N-acetyltransferase" evidence="1">
    <location>
        <begin position="2"/>
        <end position="146"/>
    </location>
</feature>
<evidence type="ECO:0000313" key="2">
    <source>
        <dbReference type="EMBL" id="QQB74989.1"/>
    </source>
</evidence>
<name>A0A7T4FQU9_9FUSO</name>
<dbReference type="EMBL" id="CP066022">
    <property type="protein sequence ID" value="QQB74989.1"/>
    <property type="molecule type" value="Genomic_DNA"/>
</dbReference>
<dbReference type="InterPro" id="IPR052564">
    <property type="entry name" value="N-acetyltrans/Recomb-assoc"/>
</dbReference>
<dbReference type="SUPFAM" id="SSF55729">
    <property type="entry name" value="Acyl-CoA N-acyltransferases (Nat)"/>
    <property type="match status" value="1"/>
</dbReference>
<dbReference type="Pfam" id="PF13673">
    <property type="entry name" value="Acetyltransf_10"/>
    <property type="match status" value="1"/>
</dbReference>
<gene>
    <name evidence="2" type="ORF">I6H56_05925</name>
</gene>